<gene>
    <name evidence="1" type="ORF">PGTUg99_023119</name>
</gene>
<proteinExistence type="predicted"/>
<dbReference type="EMBL" id="VDEP01000473">
    <property type="protein sequence ID" value="KAA1074130.1"/>
    <property type="molecule type" value="Genomic_DNA"/>
</dbReference>
<dbReference type="Proteomes" id="UP000325313">
    <property type="component" value="Unassembled WGS sequence"/>
</dbReference>
<dbReference type="AlphaFoldDB" id="A0A5B0MDT0"/>
<evidence type="ECO:0000313" key="2">
    <source>
        <dbReference type="Proteomes" id="UP000325313"/>
    </source>
</evidence>
<comment type="caution">
    <text evidence="1">The sequence shown here is derived from an EMBL/GenBank/DDBJ whole genome shotgun (WGS) entry which is preliminary data.</text>
</comment>
<accession>A0A5B0MDT0</accession>
<evidence type="ECO:0000313" key="1">
    <source>
        <dbReference type="EMBL" id="KAA1074130.1"/>
    </source>
</evidence>
<reference evidence="1 2" key="1">
    <citation type="submission" date="2019-05" db="EMBL/GenBank/DDBJ databases">
        <title>Emergence of the Ug99 lineage of the wheat stem rust pathogen through somatic hybridization.</title>
        <authorList>
            <person name="Li F."/>
            <person name="Upadhyaya N.M."/>
            <person name="Sperschneider J."/>
            <person name="Matny O."/>
            <person name="Nguyen-Phuc H."/>
            <person name="Mago R."/>
            <person name="Raley C."/>
            <person name="Miller M.E."/>
            <person name="Silverstein K.A.T."/>
            <person name="Henningsen E."/>
            <person name="Hirsch C.D."/>
            <person name="Visser B."/>
            <person name="Pretorius Z.A."/>
            <person name="Steffenson B.J."/>
            <person name="Schwessinger B."/>
            <person name="Dodds P.N."/>
            <person name="Figueroa M."/>
        </authorList>
    </citation>
    <scope>NUCLEOTIDE SEQUENCE [LARGE SCALE GENOMIC DNA]</scope>
    <source>
        <strain evidence="1 2">Ug99</strain>
    </source>
</reference>
<name>A0A5B0MDT0_PUCGR</name>
<organism evidence="1 2">
    <name type="scientific">Puccinia graminis f. sp. tritici</name>
    <dbReference type="NCBI Taxonomy" id="56615"/>
    <lineage>
        <taxon>Eukaryota</taxon>
        <taxon>Fungi</taxon>
        <taxon>Dikarya</taxon>
        <taxon>Basidiomycota</taxon>
        <taxon>Pucciniomycotina</taxon>
        <taxon>Pucciniomycetes</taxon>
        <taxon>Pucciniales</taxon>
        <taxon>Pucciniaceae</taxon>
        <taxon>Puccinia</taxon>
    </lineage>
</organism>
<protein>
    <submittedName>
        <fullName evidence="1">Uncharacterized protein</fullName>
    </submittedName>
</protein>
<sequence length="130" mass="14417">MNTTYCSINFPFLQHSSPINPTSSPMSTSLHPSIFFPSTIKYSSTNFPASAIILNYYSSTTSTKSLVIWISKISFFGSSFTPSSASWIQNLFFLGSFFFFSTACGSSNVSSHIFPALQSSHFIFHYPSLE</sequence>